<protein>
    <recommendedName>
        <fullName evidence="2">ACT domain-containing protein ACR</fullName>
    </recommendedName>
    <alternativeName>
        <fullName evidence="2">Protein ACT DOMAIN REPEATS</fullName>
    </alternativeName>
</protein>
<name>A0A6A3ASH9_HIBSY</name>
<dbReference type="PANTHER" id="PTHR31096:SF7">
    <property type="entry name" value="ACT DOMAIN-CONTAINING PROTEIN ACR1"/>
    <property type="match status" value="1"/>
</dbReference>
<dbReference type="InterPro" id="IPR012337">
    <property type="entry name" value="RNaseH-like_sf"/>
</dbReference>
<evidence type="ECO:0000259" key="3">
    <source>
        <dbReference type="PROSITE" id="PS51671"/>
    </source>
</evidence>
<evidence type="ECO:0000256" key="2">
    <source>
        <dbReference type="RuleBase" id="RU369043"/>
    </source>
</evidence>
<evidence type="ECO:0000256" key="1">
    <source>
        <dbReference type="ARBA" id="ARBA00022737"/>
    </source>
</evidence>
<dbReference type="InterPro" id="IPR043502">
    <property type="entry name" value="DNA/RNA_pol_sf"/>
</dbReference>
<dbReference type="SUPFAM" id="SSF53098">
    <property type="entry name" value="Ribonuclease H-like"/>
    <property type="match status" value="1"/>
</dbReference>
<keyword evidence="5" id="KW-1185">Reference proteome</keyword>
<organism evidence="4 5">
    <name type="scientific">Hibiscus syriacus</name>
    <name type="common">Rose of Sharon</name>
    <dbReference type="NCBI Taxonomy" id="106335"/>
    <lineage>
        <taxon>Eukaryota</taxon>
        <taxon>Viridiplantae</taxon>
        <taxon>Streptophyta</taxon>
        <taxon>Embryophyta</taxon>
        <taxon>Tracheophyta</taxon>
        <taxon>Spermatophyta</taxon>
        <taxon>Magnoliopsida</taxon>
        <taxon>eudicotyledons</taxon>
        <taxon>Gunneridae</taxon>
        <taxon>Pentapetalae</taxon>
        <taxon>rosids</taxon>
        <taxon>malvids</taxon>
        <taxon>Malvales</taxon>
        <taxon>Malvaceae</taxon>
        <taxon>Malvoideae</taxon>
        <taxon>Hibiscus</taxon>
    </lineage>
</organism>
<accession>A0A6A3ASH9</accession>
<gene>
    <name evidence="4" type="ORF">F3Y22_tig00110402pilonHSYRG00205</name>
</gene>
<proteinExistence type="predicted"/>
<reference evidence="4" key="1">
    <citation type="submission" date="2019-09" db="EMBL/GenBank/DDBJ databases">
        <title>Draft genome information of white flower Hibiscus syriacus.</title>
        <authorList>
            <person name="Kim Y.-M."/>
        </authorList>
    </citation>
    <scope>NUCLEOTIDE SEQUENCE [LARGE SCALE GENOMIC DNA]</scope>
    <source>
        <strain evidence="4">YM2019G1</strain>
    </source>
</reference>
<dbReference type="InterPro" id="IPR040217">
    <property type="entry name" value="ACR1-12"/>
</dbReference>
<sequence length="1051" mass="117510">MEILNQPYVDPEFESLVERINDPRVCIDNDTCSHCTVVKVDSANRHGILLEMVQVLTDLDLVISKSYICSDGVWLMDVFHVRDQLGKKITDETLTLCIQQELCDTRRRGGIQKDLQTCLKRNHASMEHTALEITGRDRPGLMSDISAALYELECHIIPAVAWTHNGRMACLIQLEDGVEGGPITVPKRLAQVQEKLESVTEAHHENVDEKTVRLTGLATDRIHTERWLHQLMYTDRDYKSCRGCTGNCRHQNECNNTHVTVGTCREKGYSVVNVRSRDRNKLLFDTVCAFTDMQYVIFHAAILELLLPSLRNSRRLPLVHHSVPVQKMDNNVIFEFHVKCCYVRDVVTGEMLLQGWHATYGTVASVCQTLDAVQSDWGGEYRSLSSVLLKDGIIHRVACPHTSEQNVFLINRLPTRVLNRLSPHENFWGKKPEYEFIKGLVVQVMLVCLVNRNLQHFNLGPIYGSFKPGVAPLKATVQQEVVDANANNVYGGSGDMGQATIDMGDTSLGVVVQQEEGGVTSVSATENDEIMVQVQLVAVFDSFDNVSPPLQITATRGGSDEGSLNRYSMLTRSKCGIFKPKLYLASYDDIEHVNVYEALQSSHWRVVVHAEFEALRKNEHDFGETFSLVVKFAMLNVVLSLDVTNGWQLRQVDVNNAFLHGDMHEEVFMQQPPGFKQVATDGSLLVLLTGDSSLQIEEVVRLLGIEFALKDLGDLHYFLGIKVKRCGGLLLQNAYEYRSIIGALIYECHTRPDIAFSVNKVVQYMHDPRQEHLVVVKRILRYLVGTINHGLVIAPAVVGFNVIAFTDVDWATNTDDRKSISGYCVFVGDNLVMWNSRKQKSVSRSTMEAEYKSVDDVTAETTWVSALLSDLGFARQKSTNCLVSLKQVVVNYVPDSHQVADGFTKPLAAARFEVFKAKDGCSLVSESESRKLTQCLITAIKRRVSLGSRVDISSENNMGLLWKVTRVFREKDLSISRMELGTHGEKASGCFYVTDASGNDADSGTVESVKQQIGGSVLAVHKSSWSSSTSEVEDRRCTFSLGNLLWSLLSI</sequence>
<dbReference type="SUPFAM" id="SSF55021">
    <property type="entry name" value="ACT-like"/>
    <property type="match status" value="3"/>
</dbReference>
<dbReference type="Gene3D" id="3.30.70.260">
    <property type="match status" value="1"/>
</dbReference>
<evidence type="ECO:0000313" key="5">
    <source>
        <dbReference type="Proteomes" id="UP000436088"/>
    </source>
</evidence>
<dbReference type="AlphaFoldDB" id="A0A6A3ASH9"/>
<dbReference type="CDD" id="cd09272">
    <property type="entry name" value="RNase_HI_RT_Ty1"/>
    <property type="match status" value="1"/>
</dbReference>
<dbReference type="GO" id="GO:0016597">
    <property type="term" value="F:amino acid binding"/>
    <property type="evidence" value="ECO:0007669"/>
    <property type="project" value="UniProtKB-UniRule"/>
</dbReference>
<feature type="domain" description="ACT" evidence="3">
    <location>
        <begin position="130"/>
        <end position="217"/>
    </location>
</feature>
<dbReference type="PANTHER" id="PTHR31096">
    <property type="entry name" value="ACT DOMAIN-CONTAINING PROTEIN ACR4-RELATED"/>
    <property type="match status" value="1"/>
</dbReference>
<dbReference type="Proteomes" id="UP000436088">
    <property type="component" value="Unassembled WGS sequence"/>
</dbReference>
<dbReference type="Pfam" id="PF07727">
    <property type="entry name" value="RVT_2"/>
    <property type="match status" value="1"/>
</dbReference>
<keyword evidence="1 2" id="KW-0677">Repeat</keyword>
<dbReference type="InterPro" id="IPR002912">
    <property type="entry name" value="ACT_dom"/>
</dbReference>
<comment type="caution">
    <text evidence="4">The sequence shown here is derived from an EMBL/GenBank/DDBJ whole genome shotgun (WGS) entry which is preliminary data.</text>
</comment>
<dbReference type="InterPro" id="IPR045865">
    <property type="entry name" value="ACT-like_dom_sf"/>
</dbReference>
<dbReference type="EMBL" id="VEPZ02000971">
    <property type="protein sequence ID" value="KAE8706337.1"/>
    <property type="molecule type" value="Genomic_DNA"/>
</dbReference>
<evidence type="ECO:0000313" key="4">
    <source>
        <dbReference type="EMBL" id="KAE8706337.1"/>
    </source>
</evidence>
<feature type="domain" description="ACT" evidence="3">
    <location>
        <begin position="949"/>
        <end position="1025"/>
    </location>
</feature>
<dbReference type="SUPFAM" id="SSF56672">
    <property type="entry name" value="DNA/RNA polymerases"/>
    <property type="match status" value="1"/>
</dbReference>
<dbReference type="InterPro" id="IPR013103">
    <property type="entry name" value="RVT_2"/>
</dbReference>
<dbReference type="PROSITE" id="PS51671">
    <property type="entry name" value="ACT"/>
    <property type="match status" value="2"/>
</dbReference>
<comment type="function">
    <text evidence="2">Binds amino acids.</text>
</comment>